<gene>
    <name evidence="4" type="ORF">PHYEVI_LOCUS637</name>
</gene>
<sequence>MRPASHWPKAPAFALLLLNISYSSAFRLTSMNVPAVADPRGNLELDCRFDMGTEELYAVKWYKDEQEFFRYMPGQDPSIMYFPVIGVSVVRRRSGCDNNYCKIELDKLSRRFSGGAFRCELSSEAPSFKLASETRNVTVAAVPKEKPKIEGLNAHYVEGDVLSANCTSDFGDPPPTLRWFVDGQSTVPVSRPSYAERESDGLMAQSIFLNMVVTNVSKSTLEIGCEASVPGVPFAPQLTAAVVGLMSSQEAGDNEKFQLWYSPFNSGITSPASSYLSCLIFSTILINVLIWT</sequence>
<dbReference type="Gene3D" id="2.60.40.10">
    <property type="entry name" value="Immunoglobulins"/>
    <property type="match status" value="1"/>
</dbReference>
<feature type="chain" id="PRO_5040353055" description="Ig-like domain-containing protein" evidence="2">
    <location>
        <begin position="26"/>
        <end position="292"/>
    </location>
</feature>
<dbReference type="Proteomes" id="UP001153712">
    <property type="component" value="Chromosome 1"/>
</dbReference>
<dbReference type="FunFam" id="2.60.40.10:FF:000437">
    <property type="entry name" value="Beat-IIIc, isoform A"/>
    <property type="match status" value="1"/>
</dbReference>
<keyword evidence="1" id="KW-1133">Transmembrane helix</keyword>
<evidence type="ECO:0000256" key="2">
    <source>
        <dbReference type="SAM" id="SignalP"/>
    </source>
</evidence>
<feature type="domain" description="Ig-like" evidence="3">
    <location>
        <begin position="11"/>
        <end position="138"/>
    </location>
</feature>
<evidence type="ECO:0000256" key="1">
    <source>
        <dbReference type="SAM" id="Phobius"/>
    </source>
</evidence>
<keyword evidence="1" id="KW-0812">Transmembrane</keyword>
<evidence type="ECO:0000259" key="3">
    <source>
        <dbReference type="PROSITE" id="PS50835"/>
    </source>
</evidence>
<accession>A0A9N9TFK2</accession>
<feature type="transmembrane region" description="Helical" evidence="1">
    <location>
        <begin position="272"/>
        <end position="291"/>
    </location>
</feature>
<keyword evidence="1" id="KW-0472">Membrane</keyword>
<dbReference type="OrthoDB" id="7375975at2759"/>
<dbReference type="EMBL" id="OU900094">
    <property type="protein sequence ID" value="CAG9854173.1"/>
    <property type="molecule type" value="Genomic_DNA"/>
</dbReference>
<dbReference type="PROSITE" id="PS50835">
    <property type="entry name" value="IG_LIKE"/>
    <property type="match status" value="2"/>
</dbReference>
<feature type="signal peptide" evidence="2">
    <location>
        <begin position="1"/>
        <end position="25"/>
    </location>
</feature>
<proteinExistence type="predicted"/>
<organism evidence="4 5">
    <name type="scientific">Phyllotreta striolata</name>
    <name type="common">Striped flea beetle</name>
    <name type="synonym">Crioceris striolata</name>
    <dbReference type="NCBI Taxonomy" id="444603"/>
    <lineage>
        <taxon>Eukaryota</taxon>
        <taxon>Metazoa</taxon>
        <taxon>Ecdysozoa</taxon>
        <taxon>Arthropoda</taxon>
        <taxon>Hexapoda</taxon>
        <taxon>Insecta</taxon>
        <taxon>Pterygota</taxon>
        <taxon>Neoptera</taxon>
        <taxon>Endopterygota</taxon>
        <taxon>Coleoptera</taxon>
        <taxon>Polyphaga</taxon>
        <taxon>Cucujiformia</taxon>
        <taxon>Chrysomeloidea</taxon>
        <taxon>Chrysomelidae</taxon>
        <taxon>Galerucinae</taxon>
        <taxon>Alticini</taxon>
        <taxon>Phyllotreta</taxon>
    </lineage>
</organism>
<dbReference type="AlphaFoldDB" id="A0A9N9TFK2"/>
<dbReference type="SUPFAM" id="SSF48726">
    <property type="entry name" value="Immunoglobulin"/>
    <property type="match status" value="2"/>
</dbReference>
<dbReference type="InterPro" id="IPR007110">
    <property type="entry name" value="Ig-like_dom"/>
</dbReference>
<evidence type="ECO:0000313" key="4">
    <source>
        <dbReference type="EMBL" id="CAG9854173.1"/>
    </source>
</evidence>
<protein>
    <recommendedName>
        <fullName evidence="3">Ig-like domain-containing protein</fullName>
    </recommendedName>
</protein>
<dbReference type="InterPro" id="IPR013783">
    <property type="entry name" value="Ig-like_fold"/>
</dbReference>
<dbReference type="PANTHER" id="PTHR21261">
    <property type="entry name" value="BEAT PROTEIN"/>
    <property type="match status" value="1"/>
</dbReference>
<dbReference type="InterPro" id="IPR036179">
    <property type="entry name" value="Ig-like_dom_sf"/>
</dbReference>
<name>A0A9N9TFK2_PHYSR</name>
<dbReference type="PANTHER" id="PTHR21261:SF15">
    <property type="entry name" value="BEATEN PATH IIIA, ISOFORM D-RELATED"/>
    <property type="match status" value="1"/>
</dbReference>
<keyword evidence="5" id="KW-1185">Reference proteome</keyword>
<evidence type="ECO:0000313" key="5">
    <source>
        <dbReference type="Proteomes" id="UP001153712"/>
    </source>
</evidence>
<feature type="domain" description="Ig-like" evidence="3">
    <location>
        <begin position="147"/>
        <end position="239"/>
    </location>
</feature>
<keyword evidence="2" id="KW-0732">Signal</keyword>
<reference evidence="4" key="1">
    <citation type="submission" date="2022-01" db="EMBL/GenBank/DDBJ databases">
        <authorList>
            <person name="King R."/>
        </authorList>
    </citation>
    <scope>NUCLEOTIDE SEQUENCE</scope>
</reference>